<gene>
    <name evidence="1" type="ORF">UFOVP1655_105</name>
</gene>
<evidence type="ECO:0000313" key="1">
    <source>
        <dbReference type="EMBL" id="CAB4222454.1"/>
    </source>
</evidence>
<organism evidence="1">
    <name type="scientific">uncultured Caudovirales phage</name>
    <dbReference type="NCBI Taxonomy" id="2100421"/>
    <lineage>
        <taxon>Viruses</taxon>
        <taxon>Duplodnaviria</taxon>
        <taxon>Heunggongvirae</taxon>
        <taxon>Uroviricota</taxon>
        <taxon>Caudoviricetes</taxon>
        <taxon>Peduoviridae</taxon>
        <taxon>Maltschvirus</taxon>
        <taxon>Maltschvirus maltsch</taxon>
    </lineage>
</organism>
<accession>A0A6J5T6F7</accession>
<sequence>MNDKLLEFAIQSGVVESNVDWERFAELIVKECANLCTDIDTYQDILEHFGVIDDE</sequence>
<proteinExistence type="predicted"/>
<reference evidence="1" key="1">
    <citation type="submission" date="2020-05" db="EMBL/GenBank/DDBJ databases">
        <authorList>
            <person name="Chiriac C."/>
            <person name="Salcher M."/>
            <person name="Ghai R."/>
            <person name="Kavagutti S V."/>
        </authorList>
    </citation>
    <scope>NUCLEOTIDE SEQUENCE</scope>
</reference>
<name>A0A6J5T6F7_9CAUD</name>
<protein>
    <submittedName>
        <fullName evidence="1">Uncharacterized protein</fullName>
    </submittedName>
</protein>
<dbReference type="EMBL" id="LR797523">
    <property type="protein sequence ID" value="CAB4222454.1"/>
    <property type="molecule type" value="Genomic_DNA"/>
</dbReference>